<sequence length="58" mass="5819">MVVLSSMNCSKHGNGGLCTSPKSSAVRSASASANMTPCAAQSTTSFLPSSSRRRPASG</sequence>
<name>A0A0A8XR39_ARUDO</name>
<organism evidence="2">
    <name type="scientific">Arundo donax</name>
    <name type="common">Giant reed</name>
    <name type="synonym">Donax arundinaceus</name>
    <dbReference type="NCBI Taxonomy" id="35708"/>
    <lineage>
        <taxon>Eukaryota</taxon>
        <taxon>Viridiplantae</taxon>
        <taxon>Streptophyta</taxon>
        <taxon>Embryophyta</taxon>
        <taxon>Tracheophyta</taxon>
        <taxon>Spermatophyta</taxon>
        <taxon>Magnoliopsida</taxon>
        <taxon>Liliopsida</taxon>
        <taxon>Poales</taxon>
        <taxon>Poaceae</taxon>
        <taxon>PACMAD clade</taxon>
        <taxon>Arundinoideae</taxon>
        <taxon>Arundineae</taxon>
        <taxon>Arundo</taxon>
    </lineage>
</organism>
<dbReference type="EMBL" id="GBRH01281594">
    <property type="protein sequence ID" value="JAD16301.1"/>
    <property type="molecule type" value="Transcribed_RNA"/>
</dbReference>
<protein>
    <submittedName>
        <fullName evidence="2">Uncharacterized protein</fullName>
    </submittedName>
</protein>
<evidence type="ECO:0000313" key="2">
    <source>
        <dbReference type="EMBL" id="JAD16301.1"/>
    </source>
</evidence>
<evidence type="ECO:0000256" key="1">
    <source>
        <dbReference type="SAM" id="MobiDB-lite"/>
    </source>
</evidence>
<accession>A0A0A8XR39</accession>
<reference evidence="2" key="2">
    <citation type="journal article" date="2015" name="Data Brief">
        <title>Shoot transcriptome of the giant reed, Arundo donax.</title>
        <authorList>
            <person name="Barrero R.A."/>
            <person name="Guerrero F.D."/>
            <person name="Moolhuijzen P."/>
            <person name="Goolsby J.A."/>
            <person name="Tidwell J."/>
            <person name="Bellgard S.E."/>
            <person name="Bellgard M.I."/>
        </authorList>
    </citation>
    <scope>NUCLEOTIDE SEQUENCE</scope>
    <source>
        <tissue evidence="2">Shoot tissue taken approximately 20 cm above the soil surface</tissue>
    </source>
</reference>
<dbReference type="AlphaFoldDB" id="A0A0A8XR39"/>
<reference evidence="2" key="1">
    <citation type="submission" date="2014-09" db="EMBL/GenBank/DDBJ databases">
        <authorList>
            <person name="Magalhaes I.L.F."/>
            <person name="Oliveira U."/>
            <person name="Santos F.R."/>
            <person name="Vidigal T.H.D.A."/>
            <person name="Brescovit A.D."/>
            <person name="Santos A.J."/>
        </authorList>
    </citation>
    <scope>NUCLEOTIDE SEQUENCE</scope>
    <source>
        <tissue evidence="2">Shoot tissue taken approximately 20 cm above the soil surface</tissue>
    </source>
</reference>
<feature type="region of interest" description="Disordered" evidence="1">
    <location>
        <begin position="39"/>
        <end position="58"/>
    </location>
</feature>
<proteinExistence type="predicted"/>
<feature type="compositionally biased region" description="Polar residues" evidence="1">
    <location>
        <begin position="39"/>
        <end position="50"/>
    </location>
</feature>